<dbReference type="Gene3D" id="1.10.10.10">
    <property type="entry name" value="Winged helix-like DNA-binding domain superfamily/Winged helix DNA-binding domain"/>
    <property type="match status" value="1"/>
</dbReference>
<name>A0A2R6BUF9_9ARCH</name>
<dbReference type="InterPro" id="IPR036388">
    <property type="entry name" value="WH-like_DNA-bd_sf"/>
</dbReference>
<gene>
    <name evidence="1" type="ORF">B9Q10_01510</name>
</gene>
<protein>
    <submittedName>
        <fullName evidence="1">Uncharacterized protein</fullName>
    </submittedName>
</protein>
<dbReference type="Proteomes" id="UP000240925">
    <property type="component" value="Unassembled WGS sequence"/>
</dbReference>
<dbReference type="AlphaFoldDB" id="A0A2R6BUF9"/>
<evidence type="ECO:0000313" key="1">
    <source>
        <dbReference type="EMBL" id="PSO02277.1"/>
    </source>
</evidence>
<comment type="caution">
    <text evidence="1">The sequence shown here is derived from an EMBL/GenBank/DDBJ whole genome shotgun (WGS) entry which is preliminary data.</text>
</comment>
<organism evidence="1 2">
    <name type="scientific">Candidatus Marsarchaeota G2 archaeon ECH_B_SAG-E12</name>
    <dbReference type="NCBI Taxonomy" id="1978164"/>
    <lineage>
        <taxon>Archaea</taxon>
        <taxon>Candidatus Marsarchaeota</taxon>
        <taxon>Candidatus Marsarchaeota group 2</taxon>
    </lineage>
</organism>
<sequence length="82" mass="9001">MDLSTVTVGKTSEELDTMAKIDKILVEMLALAGANGVLEADFRIRCKEEGFSEKDIEKYLKLKKAGGVLFEPKPGRIAKVKS</sequence>
<accession>A0A2R6BUF9</accession>
<proteinExistence type="predicted"/>
<reference evidence="1 2" key="1">
    <citation type="submission" date="2017-04" db="EMBL/GenBank/DDBJ databases">
        <title>Novel microbial lineages endemic to geothermal iron-oxide mats fill important gaps in the evolutionary history of Archaea.</title>
        <authorList>
            <person name="Jay Z.J."/>
            <person name="Beam J.P."/>
            <person name="Dlakic M."/>
            <person name="Rusch D.B."/>
            <person name="Kozubal M.A."/>
            <person name="Inskeep W.P."/>
        </authorList>
    </citation>
    <scope>NUCLEOTIDE SEQUENCE [LARGE SCALE GENOMIC DNA]</scope>
    <source>
        <strain evidence="1">ECH_B_SAG-E12</strain>
    </source>
</reference>
<dbReference type="EMBL" id="NEXL01000031">
    <property type="protein sequence ID" value="PSO02277.1"/>
    <property type="molecule type" value="Genomic_DNA"/>
</dbReference>
<evidence type="ECO:0000313" key="2">
    <source>
        <dbReference type="Proteomes" id="UP000240925"/>
    </source>
</evidence>